<sequence>MRCGVLRAFEKEFPPVRTTAVRRTVLAASAAALALLVTACGGSGDEDEAGDGKGKGDSTASASAAPAAKALTAAELEKAALAQADVKDGKVTEVSAAEDASADKVKSKDAACQPLAQLQMGVPAGTPAAAVKRSWTGEPQKPAGDVSPEEALLAGLDAEKMIVTLASYEDGGAEQVIKEVEAAAGTCAGGYAYDAMGEALKIVSVEKTEAPGGGDEAVAVTAFMAAEEGVKAPMKLVVARKGATVASFTVTNFAAAATGEDFDFPTAVSDAQLGKLA</sequence>
<organism evidence="2 3">
    <name type="scientific">Streptomyces caelestis</name>
    <dbReference type="NCBI Taxonomy" id="36816"/>
    <lineage>
        <taxon>Bacteria</taxon>
        <taxon>Bacillati</taxon>
        <taxon>Actinomycetota</taxon>
        <taxon>Actinomycetes</taxon>
        <taxon>Kitasatosporales</taxon>
        <taxon>Streptomycetaceae</taxon>
        <taxon>Streptomyces</taxon>
    </lineage>
</organism>
<evidence type="ECO:0000313" key="3">
    <source>
        <dbReference type="Proteomes" id="UP000037773"/>
    </source>
</evidence>
<proteinExistence type="predicted"/>
<protein>
    <submittedName>
        <fullName evidence="2">Lipoprotein</fullName>
    </submittedName>
</protein>
<dbReference type="EMBL" id="LGCN01000197">
    <property type="protein sequence ID" value="KOT37578.1"/>
    <property type="molecule type" value="Genomic_DNA"/>
</dbReference>
<dbReference type="AlphaFoldDB" id="A0A0M8QKN2"/>
<keyword evidence="2" id="KW-0449">Lipoprotein</keyword>
<feature type="compositionally biased region" description="Low complexity" evidence="1">
    <location>
        <begin position="57"/>
        <end position="67"/>
    </location>
</feature>
<comment type="caution">
    <text evidence="2">The sequence shown here is derived from an EMBL/GenBank/DDBJ whole genome shotgun (WGS) entry which is preliminary data.</text>
</comment>
<evidence type="ECO:0000313" key="2">
    <source>
        <dbReference type="EMBL" id="KOT37578.1"/>
    </source>
</evidence>
<reference evidence="2 3" key="1">
    <citation type="submission" date="2015-07" db="EMBL/GenBank/DDBJ databases">
        <authorList>
            <person name="Noorani M."/>
        </authorList>
    </citation>
    <scope>NUCLEOTIDE SEQUENCE [LARGE SCALE GENOMIC DNA]</scope>
    <source>
        <strain evidence="2 3">NRRL B-24567</strain>
    </source>
</reference>
<gene>
    <name evidence="2" type="ORF">ADK41_19475</name>
</gene>
<dbReference type="Proteomes" id="UP000037773">
    <property type="component" value="Unassembled WGS sequence"/>
</dbReference>
<accession>A0A0M8QKN2</accession>
<name>A0A0M8QKN2_9ACTN</name>
<dbReference type="PATRIC" id="fig|36816.3.peg.4217"/>
<keyword evidence="3" id="KW-1185">Reference proteome</keyword>
<feature type="region of interest" description="Disordered" evidence="1">
    <location>
        <begin position="43"/>
        <end position="67"/>
    </location>
</feature>
<evidence type="ECO:0000256" key="1">
    <source>
        <dbReference type="SAM" id="MobiDB-lite"/>
    </source>
</evidence>